<dbReference type="InterPro" id="IPR016181">
    <property type="entry name" value="Acyl_CoA_acyltransferase"/>
</dbReference>
<dbReference type="EMBL" id="CP070608">
    <property type="protein sequence ID" value="QSE99378.1"/>
    <property type="molecule type" value="Genomic_DNA"/>
</dbReference>
<dbReference type="InterPro" id="IPR050769">
    <property type="entry name" value="NAT_camello-type"/>
</dbReference>
<feature type="domain" description="N-acetyltransferase" evidence="3">
    <location>
        <begin position="108"/>
        <end position="258"/>
    </location>
</feature>
<dbReference type="SUPFAM" id="SSF46785">
    <property type="entry name" value="Winged helix' DNA-binding domain"/>
    <property type="match status" value="1"/>
</dbReference>
<dbReference type="PROSITE" id="PS50995">
    <property type="entry name" value="HTH_MARR_2"/>
    <property type="match status" value="1"/>
</dbReference>
<keyword evidence="5" id="KW-1185">Reference proteome</keyword>
<dbReference type="Gene3D" id="3.40.630.30">
    <property type="match status" value="1"/>
</dbReference>
<dbReference type="PANTHER" id="PTHR13947:SF37">
    <property type="entry name" value="LD18367P"/>
    <property type="match status" value="1"/>
</dbReference>
<proteinExistence type="predicted"/>
<name>A0A974WPQ4_9BACT</name>
<dbReference type="GO" id="GO:0003700">
    <property type="term" value="F:DNA-binding transcription factor activity"/>
    <property type="evidence" value="ECO:0007669"/>
    <property type="project" value="InterPro"/>
</dbReference>
<dbReference type="KEGG" id="fuv:JR347_11180"/>
<protein>
    <submittedName>
        <fullName evidence="4">MarR family transcriptional regulator/GNAT family N-acetyltransferase</fullName>
    </submittedName>
</protein>
<feature type="domain" description="HTH marR-type" evidence="2">
    <location>
        <begin position="1"/>
        <end position="89"/>
    </location>
</feature>
<evidence type="ECO:0000313" key="4">
    <source>
        <dbReference type="EMBL" id="QSE99378.1"/>
    </source>
</evidence>
<sequence>MEISEKIGISHPYVIKLVKELQRAGLVTNTTNSNDARKRSIELSTDGRKLLNSITPIWNDIHSTIEDLLRDSNNSLYSNLIALENSFTEESFLNRVFTTRKQRLLEEVEILPYNPSLKEHFKTLNIEWLEKYFTVEPIDVKVLSEPEENIIKPGGAIVFARVEGKIVGTCALKKKEGYGYELTKMAVTESAQGLQIGKKLGLEIISIAKTKKAKLVFLESNRILTPAIALYRNLGFIEGITPWESDYQRSNIYMELKL</sequence>
<dbReference type="GO" id="GO:0008080">
    <property type="term" value="F:N-acetyltransferase activity"/>
    <property type="evidence" value="ECO:0007669"/>
    <property type="project" value="InterPro"/>
</dbReference>
<accession>A0A974WPQ4</accession>
<dbReference type="InterPro" id="IPR036390">
    <property type="entry name" value="WH_DNA-bd_sf"/>
</dbReference>
<dbReference type="AlphaFoldDB" id="A0A974WPQ4"/>
<reference evidence="4" key="1">
    <citation type="submission" date="2021-02" db="EMBL/GenBank/DDBJ databases">
        <title>Fulvivirga sp. S481 isolated from sea water.</title>
        <authorList>
            <person name="Bae S.S."/>
            <person name="Baek K."/>
        </authorList>
    </citation>
    <scope>NUCLEOTIDE SEQUENCE</scope>
    <source>
        <strain evidence="4">S481</strain>
    </source>
</reference>
<dbReference type="PROSITE" id="PS51186">
    <property type="entry name" value="GNAT"/>
    <property type="match status" value="1"/>
</dbReference>
<dbReference type="InterPro" id="IPR000182">
    <property type="entry name" value="GNAT_dom"/>
</dbReference>
<dbReference type="CDD" id="cd04301">
    <property type="entry name" value="NAT_SF"/>
    <property type="match status" value="1"/>
</dbReference>
<dbReference type="Proteomes" id="UP000662783">
    <property type="component" value="Chromosome"/>
</dbReference>
<keyword evidence="1" id="KW-0808">Transferase</keyword>
<gene>
    <name evidence="4" type="ORF">JR347_11180</name>
</gene>
<dbReference type="InterPro" id="IPR036388">
    <property type="entry name" value="WH-like_DNA-bd_sf"/>
</dbReference>
<evidence type="ECO:0000259" key="2">
    <source>
        <dbReference type="PROSITE" id="PS50995"/>
    </source>
</evidence>
<dbReference type="SUPFAM" id="SSF55729">
    <property type="entry name" value="Acyl-CoA N-acyltransferases (Nat)"/>
    <property type="match status" value="1"/>
</dbReference>
<dbReference type="Pfam" id="PF00583">
    <property type="entry name" value="Acetyltransf_1"/>
    <property type="match status" value="1"/>
</dbReference>
<dbReference type="Gene3D" id="1.10.10.10">
    <property type="entry name" value="Winged helix-like DNA-binding domain superfamily/Winged helix DNA-binding domain"/>
    <property type="match status" value="1"/>
</dbReference>
<organism evidence="4 5">
    <name type="scientific">Fulvivirga lutea</name>
    <dbReference type="NCBI Taxonomy" id="2810512"/>
    <lineage>
        <taxon>Bacteria</taxon>
        <taxon>Pseudomonadati</taxon>
        <taxon>Bacteroidota</taxon>
        <taxon>Cytophagia</taxon>
        <taxon>Cytophagales</taxon>
        <taxon>Fulvivirgaceae</taxon>
        <taxon>Fulvivirga</taxon>
    </lineage>
</organism>
<evidence type="ECO:0000259" key="3">
    <source>
        <dbReference type="PROSITE" id="PS51186"/>
    </source>
</evidence>
<dbReference type="InterPro" id="IPR000835">
    <property type="entry name" value="HTH_MarR-typ"/>
</dbReference>
<evidence type="ECO:0000313" key="5">
    <source>
        <dbReference type="Proteomes" id="UP000662783"/>
    </source>
</evidence>
<dbReference type="PANTHER" id="PTHR13947">
    <property type="entry name" value="GNAT FAMILY N-ACETYLTRANSFERASE"/>
    <property type="match status" value="1"/>
</dbReference>
<evidence type="ECO:0000256" key="1">
    <source>
        <dbReference type="ARBA" id="ARBA00022679"/>
    </source>
</evidence>